<name>A0A495R6N0_9EURY</name>
<dbReference type="RefSeq" id="WP_121303150.1">
    <property type="nucleotide sequence ID" value="NZ_RBWW01000001.1"/>
</dbReference>
<proteinExistence type="predicted"/>
<gene>
    <name evidence="1" type="ORF">BDK61_2074</name>
</gene>
<sequence length="85" mass="9692">MASVSFRVPDEVKAQMEEHDEVNWSAVLRDHIKEELQSLESRNIAHAVATSERLSSAIDTDEVATTNTAAQIREFRDTRYSEKRS</sequence>
<accession>A0A495R6N0</accession>
<evidence type="ECO:0000313" key="1">
    <source>
        <dbReference type="EMBL" id="RKS82756.1"/>
    </source>
</evidence>
<evidence type="ECO:0000313" key="2">
    <source>
        <dbReference type="Proteomes" id="UP000268233"/>
    </source>
</evidence>
<dbReference type="EMBL" id="RBWW01000001">
    <property type="protein sequence ID" value="RKS82756.1"/>
    <property type="molecule type" value="Genomic_DNA"/>
</dbReference>
<protein>
    <submittedName>
        <fullName evidence="1">Uncharacterized protein</fullName>
    </submittedName>
</protein>
<dbReference type="Proteomes" id="UP000268233">
    <property type="component" value="Unassembled WGS sequence"/>
</dbReference>
<dbReference type="AlphaFoldDB" id="A0A495R6N0"/>
<comment type="caution">
    <text evidence="1">The sequence shown here is derived from an EMBL/GenBank/DDBJ whole genome shotgun (WGS) entry which is preliminary data.</text>
</comment>
<reference evidence="1 2" key="1">
    <citation type="submission" date="2018-10" db="EMBL/GenBank/DDBJ databases">
        <title>Genomic Encyclopedia of Archaeal and Bacterial Type Strains, Phase II (KMG-II): from individual species to whole genera.</title>
        <authorList>
            <person name="Goeker M."/>
        </authorList>
    </citation>
    <scope>NUCLEOTIDE SEQUENCE [LARGE SCALE GENOMIC DNA]</scope>
    <source>
        <strain evidence="1 2">DSM 11927</strain>
    </source>
</reference>
<keyword evidence="2" id="KW-1185">Reference proteome</keyword>
<organism evidence="1 2">
    <name type="scientific">Haloarcula quadrata</name>
    <dbReference type="NCBI Taxonomy" id="182779"/>
    <lineage>
        <taxon>Archaea</taxon>
        <taxon>Methanobacteriati</taxon>
        <taxon>Methanobacteriota</taxon>
        <taxon>Stenosarchaea group</taxon>
        <taxon>Halobacteria</taxon>
        <taxon>Halobacteriales</taxon>
        <taxon>Haloarculaceae</taxon>
        <taxon>Haloarcula</taxon>
    </lineage>
</organism>